<keyword evidence="1" id="KW-0472">Membrane</keyword>
<keyword evidence="3" id="KW-1185">Reference proteome</keyword>
<name>W6YTI2_COCMI</name>
<feature type="transmembrane region" description="Helical" evidence="1">
    <location>
        <begin position="64"/>
        <end position="86"/>
    </location>
</feature>
<dbReference type="Proteomes" id="UP000054032">
    <property type="component" value="Unassembled WGS sequence"/>
</dbReference>
<gene>
    <name evidence="2" type="ORF">COCMIDRAFT_107718</name>
</gene>
<proteinExistence type="predicted"/>
<keyword evidence="1" id="KW-0812">Transmembrane</keyword>
<dbReference type="GeneID" id="19119103"/>
<evidence type="ECO:0000313" key="2">
    <source>
        <dbReference type="EMBL" id="EUC40848.1"/>
    </source>
</evidence>
<dbReference type="AlphaFoldDB" id="W6YTI2"/>
<dbReference type="HOGENOM" id="CLU_2412943_0_0_1"/>
<dbReference type="RefSeq" id="XP_007692625.1">
    <property type="nucleotide sequence ID" value="XM_007694435.1"/>
</dbReference>
<sequence length="92" mass="10761">MAWWLFSWVSRSVSERKKVENCVTSTWLKKSAVWFDDRSGVKCVSWQWLWVRSRLPSSALGLKLLLMPLPIQVVLVRILLLLPLLMQLLPLL</sequence>
<accession>W6YTI2</accession>
<evidence type="ECO:0000313" key="3">
    <source>
        <dbReference type="Proteomes" id="UP000054032"/>
    </source>
</evidence>
<organism evidence="2 3">
    <name type="scientific">Bipolaris oryzae ATCC 44560</name>
    <dbReference type="NCBI Taxonomy" id="930090"/>
    <lineage>
        <taxon>Eukaryota</taxon>
        <taxon>Fungi</taxon>
        <taxon>Dikarya</taxon>
        <taxon>Ascomycota</taxon>
        <taxon>Pezizomycotina</taxon>
        <taxon>Dothideomycetes</taxon>
        <taxon>Pleosporomycetidae</taxon>
        <taxon>Pleosporales</taxon>
        <taxon>Pleosporineae</taxon>
        <taxon>Pleosporaceae</taxon>
        <taxon>Bipolaris</taxon>
    </lineage>
</organism>
<dbReference type="EMBL" id="KI964135">
    <property type="protein sequence ID" value="EUC40848.1"/>
    <property type="molecule type" value="Genomic_DNA"/>
</dbReference>
<reference evidence="2 3" key="1">
    <citation type="journal article" date="2013" name="PLoS Genet.">
        <title>Comparative genome structure, secondary metabolite, and effector coding capacity across Cochliobolus pathogens.</title>
        <authorList>
            <person name="Condon B.J."/>
            <person name="Leng Y."/>
            <person name="Wu D."/>
            <person name="Bushley K.E."/>
            <person name="Ohm R.A."/>
            <person name="Otillar R."/>
            <person name="Martin J."/>
            <person name="Schackwitz W."/>
            <person name="Grimwood J."/>
            <person name="MohdZainudin N."/>
            <person name="Xue C."/>
            <person name="Wang R."/>
            <person name="Manning V.A."/>
            <person name="Dhillon B."/>
            <person name="Tu Z.J."/>
            <person name="Steffenson B.J."/>
            <person name="Salamov A."/>
            <person name="Sun H."/>
            <person name="Lowry S."/>
            <person name="LaButti K."/>
            <person name="Han J."/>
            <person name="Copeland A."/>
            <person name="Lindquist E."/>
            <person name="Barry K."/>
            <person name="Schmutz J."/>
            <person name="Baker S.E."/>
            <person name="Ciuffetti L.M."/>
            <person name="Grigoriev I.V."/>
            <person name="Zhong S."/>
            <person name="Turgeon B.G."/>
        </authorList>
    </citation>
    <scope>NUCLEOTIDE SEQUENCE [LARGE SCALE GENOMIC DNA]</scope>
    <source>
        <strain evidence="2 3">ATCC 44560</strain>
    </source>
</reference>
<evidence type="ECO:0000256" key="1">
    <source>
        <dbReference type="SAM" id="Phobius"/>
    </source>
</evidence>
<protein>
    <submittedName>
        <fullName evidence="2">Uncharacterized protein</fullName>
    </submittedName>
</protein>
<keyword evidence="1" id="KW-1133">Transmembrane helix</keyword>
<dbReference type="KEGG" id="bor:COCMIDRAFT_107718"/>